<dbReference type="Proteomes" id="UP000007486">
    <property type="component" value="Chromosome"/>
</dbReference>
<evidence type="ECO:0008006" key="4">
    <source>
        <dbReference type="Google" id="ProtNLM"/>
    </source>
</evidence>
<feature type="transmembrane region" description="Helical" evidence="1">
    <location>
        <begin position="36"/>
        <end position="57"/>
    </location>
</feature>
<evidence type="ECO:0000313" key="2">
    <source>
        <dbReference type="EMBL" id="ADY34983.1"/>
    </source>
</evidence>
<dbReference type="eggNOG" id="ENOG5032Z08">
    <property type="taxonomic scope" value="Bacteria"/>
</dbReference>
<accession>F0R7S6</accession>
<keyword evidence="1" id="KW-0472">Membrane</keyword>
<name>F0R7S6_PHOSB</name>
<dbReference type="HOGENOM" id="CLU_135085_0_0_10"/>
<feature type="transmembrane region" description="Helical" evidence="1">
    <location>
        <begin position="69"/>
        <end position="87"/>
    </location>
</feature>
<dbReference type="STRING" id="667015.Bacsa_0383"/>
<keyword evidence="1" id="KW-0812">Transmembrane</keyword>
<dbReference type="EMBL" id="CP002530">
    <property type="protein sequence ID" value="ADY34983.1"/>
    <property type="molecule type" value="Genomic_DNA"/>
</dbReference>
<evidence type="ECO:0000256" key="1">
    <source>
        <dbReference type="SAM" id="Phobius"/>
    </source>
</evidence>
<dbReference type="RefSeq" id="WP_013616445.1">
    <property type="nucleotide sequence ID" value="NC_015164.1"/>
</dbReference>
<sequence length="130" mass="14118">MNVLKSLPVWLCFIPVAILNGGLREYVLAKTIGEEWALPVSGITLSVCIFLITWLLLPRIIKAFTSKDSWLIGIGWALLTIVFEFAAGLAGGSTVSELLAAYNPLSGNLWLLVLATTLLSPIVTKKCRFA</sequence>
<keyword evidence="3" id="KW-1185">Reference proteome</keyword>
<reference evidence="2 3" key="1">
    <citation type="journal article" date="2011" name="Stand. Genomic Sci.">
        <title>Complete genome sequence of Bacteroides salanitronis type strain (BL78).</title>
        <authorList>
            <person name="Gronow S."/>
            <person name="Held B."/>
            <person name="Lucas S."/>
            <person name="Lapidus A."/>
            <person name="Del Rio T.G."/>
            <person name="Nolan M."/>
            <person name="Tice H."/>
            <person name="Deshpande S."/>
            <person name="Cheng J.F."/>
            <person name="Pitluck S."/>
            <person name="Liolios K."/>
            <person name="Pagani I."/>
            <person name="Ivanova N."/>
            <person name="Mavromatis K."/>
            <person name="Pati A."/>
            <person name="Tapia R."/>
            <person name="Han C."/>
            <person name="Goodwin L."/>
            <person name="Chen A."/>
            <person name="Palaniappan K."/>
            <person name="Land M."/>
            <person name="Hauser L."/>
            <person name="Chang Y.J."/>
            <person name="Jeffries C.D."/>
            <person name="Brambilla E.M."/>
            <person name="Rohde M."/>
            <person name="Goker M."/>
            <person name="Detter J.C."/>
            <person name="Woyke T."/>
            <person name="Bristow J."/>
            <person name="Markowitz V."/>
            <person name="Hugenholtz P."/>
            <person name="Kyrpides N.C."/>
            <person name="Klenk H.P."/>
            <person name="Eisen J.A."/>
        </authorList>
    </citation>
    <scope>NUCLEOTIDE SEQUENCE [LARGE SCALE GENOMIC DNA]</scope>
    <source>
        <strain evidence="2 3">DSM 18170</strain>
    </source>
</reference>
<feature type="transmembrane region" description="Helical" evidence="1">
    <location>
        <begin position="107"/>
        <end position="124"/>
    </location>
</feature>
<dbReference type="AlphaFoldDB" id="F0R7S6"/>
<feature type="transmembrane region" description="Helical" evidence="1">
    <location>
        <begin position="7"/>
        <end position="24"/>
    </location>
</feature>
<dbReference type="OrthoDB" id="5194395at2"/>
<keyword evidence="1" id="KW-1133">Transmembrane helix</keyword>
<proteinExistence type="predicted"/>
<protein>
    <recommendedName>
        <fullName evidence="4">Transmembrane protein</fullName>
    </recommendedName>
</protein>
<gene>
    <name evidence="2" type="ordered locus">Bacsa_0383</name>
</gene>
<dbReference type="KEGG" id="bsa:Bacsa_0383"/>
<organism evidence="2 3">
    <name type="scientific">Phocaeicola salanitronis (strain DSM 18170 / JCM 13657 / CCUG 60908 / BL78)</name>
    <name type="common">Bacteroides salanitronis</name>
    <dbReference type="NCBI Taxonomy" id="667015"/>
    <lineage>
        <taxon>Bacteria</taxon>
        <taxon>Pseudomonadati</taxon>
        <taxon>Bacteroidota</taxon>
        <taxon>Bacteroidia</taxon>
        <taxon>Bacteroidales</taxon>
        <taxon>Bacteroidaceae</taxon>
        <taxon>Phocaeicola</taxon>
    </lineage>
</organism>
<evidence type="ECO:0000313" key="3">
    <source>
        <dbReference type="Proteomes" id="UP000007486"/>
    </source>
</evidence>